<gene>
    <name evidence="2" type="ORF">Esi_0004_0288</name>
</gene>
<proteinExistence type="predicted"/>
<feature type="region of interest" description="Disordered" evidence="1">
    <location>
        <begin position="162"/>
        <end position="244"/>
    </location>
</feature>
<evidence type="ECO:0000313" key="3">
    <source>
        <dbReference type="Proteomes" id="UP000002630"/>
    </source>
</evidence>
<reference evidence="2 3" key="1">
    <citation type="journal article" date="2010" name="Nature">
        <title>The Ectocarpus genome and the independent evolution of multicellularity in brown algae.</title>
        <authorList>
            <person name="Cock J.M."/>
            <person name="Sterck L."/>
            <person name="Rouze P."/>
            <person name="Scornet D."/>
            <person name="Allen A.E."/>
            <person name="Amoutzias G."/>
            <person name="Anthouard V."/>
            <person name="Artiguenave F."/>
            <person name="Aury J.M."/>
            <person name="Badger J.H."/>
            <person name="Beszteri B."/>
            <person name="Billiau K."/>
            <person name="Bonnet E."/>
            <person name="Bothwell J.H."/>
            <person name="Bowler C."/>
            <person name="Boyen C."/>
            <person name="Brownlee C."/>
            <person name="Carrano C.J."/>
            <person name="Charrier B."/>
            <person name="Cho G.Y."/>
            <person name="Coelho S.M."/>
            <person name="Collen J."/>
            <person name="Corre E."/>
            <person name="Da Silva C."/>
            <person name="Delage L."/>
            <person name="Delaroque N."/>
            <person name="Dittami S.M."/>
            <person name="Doulbeau S."/>
            <person name="Elias M."/>
            <person name="Farnham G."/>
            <person name="Gachon C.M."/>
            <person name="Gschloessl B."/>
            <person name="Heesch S."/>
            <person name="Jabbari K."/>
            <person name="Jubin C."/>
            <person name="Kawai H."/>
            <person name="Kimura K."/>
            <person name="Kloareg B."/>
            <person name="Kupper F.C."/>
            <person name="Lang D."/>
            <person name="Le Bail A."/>
            <person name="Leblanc C."/>
            <person name="Lerouge P."/>
            <person name="Lohr M."/>
            <person name="Lopez P.J."/>
            <person name="Martens C."/>
            <person name="Maumus F."/>
            <person name="Michel G."/>
            <person name="Miranda-Saavedra D."/>
            <person name="Morales J."/>
            <person name="Moreau H."/>
            <person name="Motomura T."/>
            <person name="Nagasato C."/>
            <person name="Napoli C.A."/>
            <person name="Nelson D.R."/>
            <person name="Nyvall-Collen P."/>
            <person name="Peters A.F."/>
            <person name="Pommier C."/>
            <person name="Potin P."/>
            <person name="Poulain J."/>
            <person name="Quesneville H."/>
            <person name="Read B."/>
            <person name="Rensing S.A."/>
            <person name="Ritter A."/>
            <person name="Rousvoal S."/>
            <person name="Samanta M."/>
            <person name="Samson G."/>
            <person name="Schroeder D.C."/>
            <person name="Segurens B."/>
            <person name="Strittmatter M."/>
            <person name="Tonon T."/>
            <person name="Tregear J.W."/>
            <person name="Valentin K."/>
            <person name="von Dassow P."/>
            <person name="Yamagishi T."/>
            <person name="Van de Peer Y."/>
            <person name="Wincker P."/>
        </authorList>
    </citation>
    <scope>NUCLEOTIDE SEQUENCE [LARGE SCALE GENOMIC DNA]</scope>
    <source>
        <strain evidence="3">Ec32 / CCAP1310/4</strain>
    </source>
</reference>
<dbReference type="InParanoid" id="D8LML4"/>
<feature type="compositionally biased region" description="Low complexity" evidence="1">
    <location>
        <begin position="162"/>
        <end position="187"/>
    </location>
</feature>
<name>D8LML4_ECTSI</name>
<protein>
    <submittedName>
        <fullName evidence="2">Uncharacterized protein</fullName>
    </submittedName>
</protein>
<dbReference type="AlphaFoldDB" id="D8LML4"/>
<evidence type="ECO:0000256" key="1">
    <source>
        <dbReference type="SAM" id="MobiDB-lite"/>
    </source>
</evidence>
<dbReference type="Proteomes" id="UP000002630">
    <property type="component" value="Linkage Group LG03"/>
</dbReference>
<evidence type="ECO:0000313" key="2">
    <source>
        <dbReference type="EMBL" id="CBN77624.1"/>
    </source>
</evidence>
<accession>D8LML4</accession>
<dbReference type="EMBL" id="FN649728">
    <property type="protein sequence ID" value="CBN77624.1"/>
    <property type="molecule type" value="Genomic_DNA"/>
</dbReference>
<organism evidence="2 3">
    <name type="scientific">Ectocarpus siliculosus</name>
    <name type="common">Brown alga</name>
    <name type="synonym">Conferva siliculosa</name>
    <dbReference type="NCBI Taxonomy" id="2880"/>
    <lineage>
        <taxon>Eukaryota</taxon>
        <taxon>Sar</taxon>
        <taxon>Stramenopiles</taxon>
        <taxon>Ochrophyta</taxon>
        <taxon>PX clade</taxon>
        <taxon>Phaeophyceae</taxon>
        <taxon>Ectocarpales</taxon>
        <taxon>Ectocarpaceae</taxon>
        <taxon>Ectocarpus</taxon>
    </lineage>
</organism>
<keyword evidence="3" id="KW-1185">Reference proteome</keyword>
<sequence>MDPPDFVASTCPNGIAGVQDGSVCCAEECNGVCGGEGCGSIVGTNGAEDCCSSTILTTGVDCDVGVVAPCIMLNGTYTDAPMAAPTFPPVAAPGTTVAPGAVATTEAPLAGTREFQFTQAPTQLLDVNGDGLVNSADTGIVGDTNGVVDSMDEVVVLSASPTAAPTPAATTAAPTPATTTASPTPGGAADGTRDIGDVTDAPTPSPVRETSSPADTNGDGVIDSADGVEATPVPSATDDADATAEGNGAVSMTRLPTGGSACVGVVVAAMAFGGMLL</sequence>
<dbReference type="EMBL" id="FN648596">
    <property type="protein sequence ID" value="CBN77624.1"/>
    <property type="molecule type" value="Genomic_DNA"/>
</dbReference>